<dbReference type="InterPro" id="IPR027417">
    <property type="entry name" value="P-loop_NTPase"/>
</dbReference>
<dbReference type="GO" id="GO:0005737">
    <property type="term" value="C:cytoplasm"/>
    <property type="evidence" value="ECO:0007669"/>
    <property type="project" value="TreeGrafter"/>
</dbReference>
<dbReference type="SMART" id="SM00242">
    <property type="entry name" value="MYSc"/>
    <property type="match status" value="1"/>
</dbReference>
<dbReference type="PROSITE" id="PS51844">
    <property type="entry name" value="SH3_LIKE"/>
    <property type="match status" value="1"/>
</dbReference>
<dbReference type="Gene3D" id="3.40.850.10">
    <property type="entry name" value="Kinesin motor domain"/>
    <property type="match status" value="1"/>
</dbReference>
<evidence type="ECO:0000259" key="13">
    <source>
        <dbReference type="PROSITE" id="PS51456"/>
    </source>
</evidence>
<dbReference type="PROSITE" id="PS51126">
    <property type="entry name" value="DILUTE"/>
    <property type="match status" value="1"/>
</dbReference>
<dbReference type="Gene3D" id="6.20.240.20">
    <property type="match status" value="1"/>
</dbReference>
<keyword evidence="3 10" id="KW-0547">Nucleotide-binding</keyword>
<keyword evidence="16" id="KW-1185">Reference proteome</keyword>
<dbReference type="InterPro" id="IPR002710">
    <property type="entry name" value="Dilute_dom"/>
</dbReference>
<evidence type="ECO:0000256" key="2">
    <source>
        <dbReference type="ARBA" id="ARBA00022737"/>
    </source>
</evidence>
<dbReference type="EMBL" id="JAJJMB010010578">
    <property type="protein sequence ID" value="KAI3907773.1"/>
    <property type="molecule type" value="Genomic_DNA"/>
</dbReference>
<dbReference type="GO" id="GO:0000146">
    <property type="term" value="F:microfilament motor activity"/>
    <property type="evidence" value="ECO:0007669"/>
    <property type="project" value="TreeGrafter"/>
</dbReference>
<feature type="region of interest" description="Actin-binding" evidence="10">
    <location>
        <begin position="613"/>
        <end position="635"/>
    </location>
</feature>
<feature type="binding site" evidence="10">
    <location>
        <begin position="156"/>
        <end position="163"/>
    </location>
    <ligand>
        <name>ATP</name>
        <dbReference type="ChEBI" id="CHEBI:30616"/>
    </ligand>
</feature>
<keyword evidence="7 10" id="KW-0518">Myosin</keyword>
<dbReference type="InterPro" id="IPR036018">
    <property type="entry name" value="MYSc_Myo11"/>
</dbReference>
<dbReference type="InterPro" id="IPR036961">
    <property type="entry name" value="Kinesin_motor_dom_sf"/>
</dbReference>
<dbReference type="GO" id="GO:0005516">
    <property type="term" value="F:calmodulin binding"/>
    <property type="evidence" value="ECO:0007669"/>
    <property type="project" value="UniProtKB-KW"/>
</dbReference>
<feature type="domain" description="Myosin motor" evidence="13">
    <location>
        <begin position="62"/>
        <end position="732"/>
    </location>
</feature>
<dbReference type="SMART" id="SM01132">
    <property type="entry name" value="DIL"/>
    <property type="match status" value="1"/>
</dbReference>
<dbReference type="FunFam" id="1.20.120.720:FF:000011">
    <property type="entry name" value="Myosin 2"/>
    <property type="match status" value="1"/>
</dbReference>
<dbReference type="InterPro" id="IPR037975">
    <property type="entry name" value="MyosinXI_CBD"/>
</dbReference>
<evidence type="ECO:0000256" key="9">
    <source>
        <dbReference type="ARBA" id="ARBA00023203"/>
    </source>
</evidence>
<dbReference type="GO" id="GO:0030048">
    <property type="term" value="P:actin filament-based movement"/>
    <property type="evidence" value="ECO:0007669"/>
    <property type="project" value="UniProtKB-ARBA"/>
</dbReference>
<evidence type="ECO:0000256" key="6">
    <source>
        <dbReference type="ARBA" id="ARBA00023054"/>
    </source>
</evidence>
<dbReference type="GO" id="GO:0016459">
    <property type="term" value="C:myosin complex"/>
    <property type="evidence" value="ECO:0007669"/>
    <property type="project" value="UniProtKB-KW"/>
</dbReference>
<organism evidence="15 16">
    <name type="scientific">Papaver atlanticum</name>
    <dbReference type="NCBI Taxonomy" id="357466"/>
    <lineage>
        <taxon>Eukaryota</taxon>
        <taxon>Viridiplantae</taxon>
        <taxon>Streptophyta</taxon>
        <taxon>Embryophyta</taxon>
        <taxon>Tracheophyta</taxon>
        <taxon>Spermatophyta</taxon>
        <taxon>Magnoliopsida</taxon>
        <taxon>Ranunculales</taxon>
        <taxon>Papaveraceae</taxon>
        <taxon>Papaveroideae</taxon>
        <taxon>Papaver</taxon>
    </lineage>
</organism>
<dbReference type="SMART" id="SM00015">
    <property type="entry name" value="IQ"/>
    <property type="match status" value="6"/>
</dbReference>
<dbReference type="GO" id="GO:0005524">
    <property type="term" value="F:ATP binding"/>
    <property type="evidence" value="ECO:0007669"/>
    <property type="project" value="UniProtKB-UniRule"/>
</dbReference>
<gene>
    <name evidence="15" type="ORF">MKW98_008450</name>
</gene>
<dbReference type="InterPro" id="IPR004009">
    <property type="entry name" value="SH3_Myosin"/>
</dbReference>
<evidence type="ECO:0000256" key="3">
    <source>
        <dbReference type="ARBA" id="ARBA00022741"/>
    </source>
</evidence>
<dbReference type="Gene3D" id="1.20.120.720">
    <property type="entry name" value="Myosin VI head, motor domain, U50 subdomain"/>
    <property type="match status" value="1"/>
</dbReference>
<evidence type="ECO:0000259" key="14">
    <source>
        <dbReference type="PROSITE" id="PS51844"/>
    </source>
</evidence>
<dbReference type="FunFam" id="1.10.10.820:FF:000001">
    <property type="entry name" value="Myosin heavy chain"/>
    <property type="match status" value="1"/>
</dbReference>
<evidence type="ECO:0000313" key="15">
    <source>
        <dbReference type="EMBL" id="KAI3907773.1"/>
    </source>
</evidence>
<dbReference type="SUPFAM" id="SSF52540">
    <property type="entry name" value="P-loop containing nucleoside triphosphate hydrolases"/>
    <property type="match status" value="2"/>
</dbReference>
<dbReference type="Pfam" id="PF01843">
    <property type="entry name" value="DIL"/>
    <property type="match status" value="1"/>
</dbReference>
<feature type="region of interest" description="Disordered" evidence="11">
    <location>
        <begin position="1054"/>
        <end position="1109"/>
    </location>
</feature>
<dbReference type="PROSITE" id="PS50096">
    <property type="entry name" value="IQ"/>
    <property type="match status" value="6"/>
</dbReference>
<dbReference type="CDD" id="cd23767">
    <property type="entry name" value="IQCD"/>
    <property type="match status" value="1"/>
</dbReference>
<feature type="compositionally biased region" description="Basic and acidic residues" evidence="11">
    <location>
        <begin position="1080"/>
        <end position="1092"/>
    </location>
</feature>
<feature type="domain" description="Myosin N-terminal SH3-like" evidence="14">
    <location>
        <begin position="8"/>
        <end position="57"/>
    </location>
</feature>
<evidence type="ECO:0000256" key="1">
    <source>
        <dbReference type="ARBA" id="ARBA00008049"/>
    </source>
</evidence>
<keyword evidence="2" id="KW-0677">Repeat</keyword>
<dbReference type="InterPro" id="IPR000048">
    <property type="entry name" value="IQ_motif_EF-hand-BS"/>
</dbReference>
<evidence type="ECO:0000256" key="11">
    <source>
        <dbReference type="SAM" id="MobiDB-lite"/>
    </source>
</evidence>
<dbReference type="CDD" id="cd01384">
    <property type="entry name" value="MYSc_Myo11"/>
    <property type="match status" value="1"/>
</dbReference>
<dbReference type="PANTHER" id="PTHR13140">
    <property type="entry name" value="MYOSIN"/>
    <property type="match status" value="1"/>
</dbReference>
<proteinExistence type="inferred from homology"/>
<dbReference type="Gene3D" id="1.10.10.820">
    <property type="match status" value="1"/>
</dbReference>
<dbReference type="InterPro" id="IPR001609">
    <property type="entry name" value="Myosin_head_motor_dom-like"/>
</dbReference>
<evidence type="ECO:0000256" key="8">
    <source>
        <dbReference type="ARBA" id="ARBA00023175"/>
    </source>
</evidence>
<dbReference type="PRINTS" id="PR00193">
    <property type="entry name" value="MYOSINHEAVY"/>
</dbReference>
<evidence type="ECO:0000259" key="12">
    <source>
        <dbReference type="PROSITE" id="PS51126"/>
    </source>
</evidence>
<dbReference type="Pfam" id="PF00612">
    <property type="entry name" value="IQ"/>
    <property type="match status" value="5"/>
</dbReference>
<feature type="domain" description="Dilute" evidence="12">
    <location>
        <begin position="1164"/>
        <end position="1469"/>
    </location>
</feature>
<dbReference type="Proteomes" id="UP001202328">
    <property type="component" value="Unassembled WGS sequence"/>
</dbReference>
<dbReference type="Pfam" id="PF02736">
    <property type="entry name" value="Myosin_N"/>
    <property type="match status" value="1"/>
</dbReference>
<dbReference type="FunFam" id="1.20.5.190:FF:000018">
    <property type="entry name" value="Myosin XI D"/>
    <property type="match status" value="1"/>
</dbReference>
<evidence type="ECO:0000256" key="7">
    <source>
        <dbReference type="ARBA" id="ARBA00023123"/>
    </source>
</evidence>
<name>A0AAD4SIS7_9MAGN</name>
<comment type="similarity">
    <text evidence="1">Belongs to the TRAFAC class myosin-kinesin ATPase superfamily. Myosin family. Plant myosin class XI subfamily.</text>
</comment>
<dbReference type="GO" id="GO:0007015">
    <property type="term" value="P:actin filament organization"/>
    <property type="evidence" value="ECO:0007669"/>
    <property type="project" value="InterPro"/>
</dbReference>
<comment type="caution">
    <text evidence="15">The sequence shown here is derived from an EMBL/GenBank/DDBJ whole genome shotgun (WGS) entry which is preliminary data.</text>
</comment>
<reference evidence="15" key="1">
    <citation type="submission" date="2022-04" db="EMBL/GenBank/DDBJ databases">
        <title>A functionally conserved STORR gene fusion in Papaver species that diverged 16.8 million years ago.</title>
        <authorList>
            <person name="Catania T."/>
        </authorList>
    </citation>
    <scope>NUCLEOTIDE SEQUENCE</scope>
    <source>
        <strain evidence="15">S-188037</strain>
    </source>
</reference>
<keyword evidence="4 10" id="KW-0067">ATP-binding</keyword>
<accession>A0AAD4SIS7</accession>
<keyword evidence="5" id="KW-0112">Calmodulin-binding</keyword>
<dbReference type="FunFam" id="1.20.58.530:FF:000002">
    <property type="entry name" value="Class V myosin"/>
    <property type="match status" value="1"/>
</dbReference>
<dbReference type="Gene3D" id="1.20.58.530">
    <property type="match status" value="1"/>
</dbReference>
<dbReference type="GO" id="GO:0051015">
    <property type="term" value="F:actin filament binding"/>
    <property type="evidence" value="ECO:0007669"/>
    <property type="project" value="TreeGrafter"/>
</dbReference>
<evidence type="ECO:0000256" key="10">
    <source>
        <dbReference type="PROSITE-ProRule" id="PRU00782"/>
    </source>
</evidence>
<evidence type="ECO:0000256" key="4">
    <source>
        <dbReference type="ARBA" id="ARBA00022840"/>
    </source>
</evidence>
<protein>
    <submittedName>
        <fullName evidence="15">Uncharacterized protein</fullName>
    </submittedName>
</protein>
<dbReference type="CDD" id="cd15475">
    <property type="entry name" value="MyosinXI_CBD"/>
    <property type="match status" value="1"/>
</dbReference>
<dbReference type="Gene3D" id="1.20.5.190">
    <property type="match status" value="3"/>
</dbReference>
<dbReference type="PROSITE" id="PS51456">
    <property type="entry name" value="MYOSIN_MOTOR"/>
    <property type="match status" value="1"/>
</dbReference>
<keyword evidence="6" id="KW-0175">Coiled coil</keyword>
<sequence>MAAPVNILVGSQVWVEDPDEAWLDGEVLEVNGQEVKIDCTSGKQVVTNIKNVYPKDPDAPSCGVDDMTKLAYLHEPGVLQNIKSRFDINEIYTYTGSILIAVNPFRRLPHLYDNHMMGQYKGAAFGELSPHPFAVADAAYRLMINEGISQSILVSGESGAGKTESTKMLMRYLAYMGGRAAAEGQRSVEQQVLESNPVLEAFGNAKTVRNNNSSRFGKFVELQFDQRGRISGAAIRTYLLERSRVCQVSDPERNYHCFYMLCAAPPEDVKKYKLGNPRDFHYLNQSKCIELDGIDDPKEYLATRKAMDVVGISSEEQDAIFRVVAAVLHLGNIEFAKGQEMDSSEPKDDKSRFHLKTAAELFQCDVKALEDSLCKRVIVTRDETITKWLDPESALVSRDALAKVVYTRLFDWLVTKINRSIGQDPDSKQLIGVLDIYGFESFKTNSFEQFCINLTNEKLQQHFNQHVFKMEQEEYTREEIDWSYIEFIDNQDVLDLIEKKPGGIIALLDEACMFPRSTHETFAQKMYQTFQKHKRFSKPKLSPTDFTISHYAGDVTYQTDLFLDKNKDYVVAEHQALLSASECAFVAGLFPPQSDESSKSKFSSIGTRFKQQLQSLLETLSTTEPHYIRCVKPNNLLKPAIFENSNVLQQLRCGGVMEAIRISCAGYPTRRTFCEFVDRFSILSPDVLNGSCDEVSASKRLLDKAGLQGYQIGKTKVFLRAGQMAELDSKRIEVLGRSASIIQRKVRSYLARRTFISIKRAVIDMQAACRGHVTRQLYESMRRQAACMKIQKNLRMYVACKAYRSLRSSAISIQTGIRGMSARNELRYKRQTKAAIIIQSRCRQYLARLHYTRIKKAAIVTQCAWRGKVARKELKKLKMAAKETGALQEAKNKLEKQVEELTWRLQLEKRMRSDLEEAKTQENAKLQSALKDIQLQFNETKEMLKKEREAAKEAVEEAAKMAAAQAPVAQEIPVIDTEMLDKLTLENEKLKALVSSLEKKIDDSEQKFEETNKLCEERLKQALDAESKIIQLKTASQSLQEKLSDMEYENQLLRQQSSSHSTPVKRMSEHLATQSSKSMENGHHENEDHKEPLSATPSRRFGTEVDQKLRRSQIERQHESVDALMKCVTQDLGFSQGKPVAAFTIYKCLLHWKSFEAERTSVFDRLIQLIGSAIENQDNNDHMAYWLSNTSTLLFLLQKSLKVAGGVGSASMRKPPPAQSFLGRMTQGFRSSPSSANMVVNSLDVVRQVEAKYPALLFKQQLSAYVEKIYGIIRDNLKKDLTTSLSSCIQAPRTSRGNVLRASSRSFGNKDSPTSHWQGIIDSLNTLLVTLQENFVPPVLVQKIFTQIFSYINVQLFNSLLLRRECCTFSNGEYVKAGLAELEIWCGTKAKEEYAGSSWDELKHIRQAVGFLVIHQKSRISYDEIINDLCPILSVQQLYRICTLYWDDNYNTRSVSQEVISSMRVLMTEDSNDAESNSFLLDDNSSIPFSAEDMSNSLQEKGFSDVKPALELLENPAFQFLLE</sequence>
<dbReference type="FunFam" id="1.20.5.190:FF:000001">
    <property type="entry name" value="unconventional myosin-Va"/>
    <property type="match status" value="2"/>
</dbReference>
<keyword evidence="8 10" id="KW-0505">Motor protein</keyword>
<dbReference type="GO" id="GO:0016020">
    <property type="term" value="C:membrane"/>
    <property type="evidence" value="ECO:0007669"/>
    <property type="project" value="TreeGrafter"/>
</dbReference>
<dbReference type="PANTHER" id="PTHR13140:SF836">
    <property type="entry name" value="MYOSIN-6"/>
    <property type="match status" value="1"/>
</dbReference>
<evidence type="ECO:0000256" key="5">
    <source>
        <dbReference type="ARBA" id="ARBA00022860"/>
    </source>
</evidence>
<evidence type="ECO:0000313" key="16">
    <source>
        <dbReference type="Proteomes" id="UP001202328"/>
    </source>
</evidence>
<dbReference type="Pfam" id="PF00063">
    <property type="entry name" value="Myosin_head"/>
    <property type="match status" value="1"/>
</dbReference>
<keyword evidence="9 10" id="KW-0009">Actin-binding</keyword>